<feature type="domain" description="Microcystin LR degradation protein MlrC C-terminal" evidence="1">
    <location>
        <begin position="2"/>
        <end position="142"/>
    </location>
</feature>
<gene>
    <name evidence="2" type="ORF">UFOPK2659_00424</name>
</gene>
<dbReference type="AlphaFoldDB" id="A0A6J6R331"/>
<dbReference type="Pfam" id="PF07171">
    <property type="entry name" value="MlrC_C"/>
    <property type="match status" value="1"/>
</dbReference>
<reference evidence="2" key="1">
    <citation type="submission" date="2020-05" db="EMBL/GenBank/DDBJ databases">
        <authorList>
            <person name="Chiriac C."/>
            <person name="Salcher M."/>
            <person name="Ghai R."/>
            <person name="Kavagutti S V."/>
        </authorList>
    </citation>
    <scope>NUCLEOTIDE SEQUENCE</scope>
</reference>
<dbReference type="InterPro" id="IPR010799">
    <property type="entry name" value="MlrC_C"/>
</dbReference>
<proteinExistence type="predicted"/>
<sequence>MSITDEPAAIACAEAGVGATVTLNLGGTRATKFFKPLQVTGKVIKITNGSYQSKYPSKIFNVGTTALLNIGEIEIVITSNPAFMLDYQLYDHMGLDVTKAKAVQAKSAGGYRAYYEPIAFACIDVNAPGPSDNRLSELPFTRPKRPLWPLDLNIPDRNYQY</sequence>
<evidence type="ECO:0000259" key="1">
    <source>
        <dbReference type="Pfam" id="PF07171"/>
    </source>
</evidence>
<organism evidence="2">
    <name type="scientific">freshwater metagenome</name>
    <dbReference type="NCBI Taxonomy" id="449393"/>
    <lineage>
        <taxon>unclassified sequences</taxon>
        <taxon>metagenomes</taxon>
        <taxon>ecological metagenomes</taxon>
    </lineage>
</organism>
<dbReference type="EMBL" id="CAEZYJ010000041">
    <property type="protein sequence ID" value="CAB4717386.1"/>
    <property type="molecule type" value="Genomic_DNA"/>
</dbReference>
<evidence type="ECO:0000313" key="2">
    <source>
        <dbReference type="EMBL" id="CAB4717386.1"/>
    </source>
</evidence>
<name>A0A6J6R331_9ZZZZ</name>
<accession>A0A6J6R331</accession>
<protein>
    <submittedName>
        <fullName evidence="2">Unannotated protein</fullName>
    </submittedName>
</protein>